<sequence>MSNFNEVYIDFDWEFDAPHWCDLSNEDCSVNDNWFEEIEQKNLNETKNSNNIDIKTENIDENSTITKSTETDLKKTPKFNKFQSKIPVFSKKLARSNSSHIPKSTTNLLSHMEDDSSNRFKLKSNIPVLRNSQSRFVL</sequence>
<proteinExistence type="predicted"/>
<dbReference type="EMBL" id="DS113635">
    <property type="protein sequence ID" value="EAX99517.1"/>
    <property type="molecule type" value="Genomic_DNA"/>
</dbReference>
<dbReference type="VEuPathDB" id="TrichDB:TVAG_140160"/>
<keyword evidence="2" id="KW-1185">Reference proteome</keyword>
<evidence type="ECO:0000313" key="2">
    <source>
        <dbReference type="Proteomes" id="UP000001542"/>
    </source>
</evidence>
<name>A2F6F9_TRIV3</name>
<dbReference type="InParanoid" id="A2F6F9"/>
<dbReference type="SMR" id="A2F6F9"/>
<dbReference type="AlphaFoldDB" id="A2F6F9"/>
<organism evidence="1 2">
    <name type="scientific">Trichomonas vaginalis (strain ATCC PRA-98 / G3)</name>
    <dbReference type="NCBI Taxonomy" id="412133"/>
    <lineage>
        <taxon>Eukaryota</taxon>
        <taxon>Metamonada</taxon>
        <taxon>Parabasalia</taxon>
        <taxon>Trichomonadida</taxon>
        <taxon>Trichomonadidae</taxon>
        <taxon>Trichomonas</taxon>
    </lineage>
</organism>
<gene>
    <name evidence="1" type="ORF">TVAG_140160</name>
</gene>
<dbReference type="Proteomes" id="UP000001542">
    <property type="component" value="Unassembled WGS sequence"/>
</dbReference>
<protein>
    <submittedName>
        <fullName evidence="1">Uncharacterized protein</fullName>
    </submittedName>
</protein>
<accession>A2F6F9</accession>
<reference evidence="1" key="1">
    <citation type="submission" date="2006-10" db="EMBL/GenBank/DDBJ databases">
        <authorList>
            <person name="Amadeo P."/>
            <person name="Zhao Q."/>
            <person name="Wortman J."/>
            <person name="Fraser-Liggett C."/>
            <person name="Carlton J."/>
        </authorList>
    </citation>
    <scope>NUCLEOTIDE SEQUENCE</scope>
    <source>
        <strain evidence="1">G3</strain>
    </source>
</reference>
<reference evidence="1" key="2">
    <citation type="journal article" date="2007" name="Science">
        <title>Draft genome sequence of the sexually transmitted pathogen Trichomonas vaginalis.</title>
        <authorList>
            <person name="Carlton J.M."/>
            <person name="Hirt R.P."/>
            <person name="Silva J.C."/>
            <person name="Delcher A.L."/>
            <person name="Schatz M."/>
            <person name="Zhao Q."/>
            <person name="Wortman J.R."/>
            <person name="Bidwell S.L."/>
            <person name="Alsmark U.C.M."/>
            <person name="Besteiro S."/>
            <person name="Sicheritz-Ponten T."/>
            <person name="Noel C.J."/>
            <person name="Dacks J.B."/>
            <person name="Foster P.G."/>
            <person name="Simillion C."/>
            <person name="Van de Peer Y."/>
            <person name="Miranda-Saavedra D."/>
            <person name="Barton G.J."/>
            <person name="Westrop G.D."/>
            <person name="Mueller S."/>
            <person name="Dessi D."/>
            <person name="Fiori P.L."/>
            <person name="Ren Q."/>
            <person name="Paulsen I."/>
            <person name="Zhang H."/>
            <person name="Bastida-Corcuera F.D."/>
            <person name="Simoes-Barbosa A."/>
            <person name="Brown M.T."/>
            <person name="Hayes R.D."/>
            <person name="Mukherjee M."/>
            <person name="Okumura C.Y."/>
            <person name="Schneider R."/>
            <person name="Smith A.J."/>
            <person name="Vanacova S."/>
            <person name="Villalvazo M."/>
            <person name="Haas B.J."/>
            <person name="Pertea M."/>
            <person name="Feldblyum T.V."/>
            <person name="Utterback T.R."/>
            <person name="Shu C.L."/>
            <person name="Osoegawa K."/>
            <person name="de Jong P.J."/>
            <person name="Hrdy I."/>
            <person name="Horvathova L."/>
            <person name="Zubacova Z."/>
            <person name="Dolezal P."/>
            <person name="Malik S.B."/>
            <person name="Logsdon J.M. Jr."/>
            <person name="Henze K."/>
            <person name="Gupta A."/>
            <person name="Wang C.C."/>
            <person name="Dunne R.L."/>
            <person name="Upcroft J.A."/>
            <person name="Upcroft P."/>
            <person name="White O."/>
            <person name="Salzberg S.L."/>
            <person name="Tang P."/>
            <person name="Chiu C.-H."/>
            <person name="Lee Y.-S."/>
            <person name="Embley T.M."/>
            <person name="Coombs G.H."/>
            <person name="Mottram J.C."/>
            <person name="Tachezy J."/>
            <person name="Fraser-Liggett C.M."/>
            <person name="Johnson P.J."/>
        </authorList>
    </citation>
    <scope>NUCLEOTIDE SEQUENCE [LARGE SCALE GENOMIC DNA]</scope>
    <source>
        <strain evidence="1">G3</strain>
    </source>
</reference>
<dbReference type="VEuPathDB" id="TrichDB:TVAGG3_0415450"/>
<dbReference type="KEGG" id="tva:4757326"/>
<evidence type="ECO:0000313" key="1">
    <source>
        <dbReference type="EMBL" id="EAX99517.1"/>
    </source>
</evidence>
<dbReference type="RefSeq" id="XP_001312447.1">
    <property type="nucleotide sequence ID" value="XM_001312446.1"/>
</dbReference>